<dbReference type="EMBL" id="CP016094">
    <property type="protein sequence ID" value="AOS45346.1"/>
    <property type="molecule type" value="Genomic_DNA"/>
</dbReference>
<accession>A0A1D8AWT7</accession>
<dbReference type="OrthoDB" id="9780267at2"/>
<dbReference type="PANTHER" id="PTHR31876">
    <property type="entry name" value="COV-LIKE PROTEIN 1"/>
    <property type="match status" value="1"/>
</dbReference>
<proteinExistence type="predicted"/>
<dbReference type="Proteomes" id="UP000095228">
    <property type="component" value="Chromosome"/>
</dbReference>
<dbReference type="InterPro" id="IPR007462">
    <property type="entry name" value="COV1-like"/>
</dbReference>
<dbReference type="KEGG" id="obg:Verru16b_02427"/>
<sequence>MSETRFTSLRNAFLTGILLVAPLVVTIWAVRLIISFVGGSITPLFFPYLPEPLQHLSPIFWDVVTTIIALGLITLLGYVSRHFLGRLIGAATERFIQNIPGVGGFYNSVKQFIETFGAKDRMQFSKVVLVQFPRAGAYTIGFVTNQAQGEPHSRLAGEHWAVFVPTCPSPVNGFFLFLPRGELIELEMSVGDGMKTVISCGAVLPTWSNPAAAKAALGQSL</sequence>
<feature type="transmembrane region" description="Helical" evidence="1">
    <location>
        <begin position="59"/>
        <end position="79"/>
    </location>
</feature>
<evidence type="ECO:0008006" key="4">
    <source>
        <dbReference type="Google" id="ProtNLM"/>
    </source>
</evidence>
<name>A0A1D8AWT7_9BACT</name>
<keyword evidence="3" id="KW-1185">Reference proteome</keyword>
<dbReference type="RefSeq" id="WP_069962506.1">
    <property type="nucleotide sequence ID" value="NZ_CP016094.1"/>
</dbReference>
<dbReference type="STRING" id="1838286.Verru16b_02427"/>
<keyword evidence="1" id="KW-1133">Transmembrane helix</keyword>
<evidence type="ECO:0000256" key="1">
    <source>
        <dbReference type="SAM" id="Phobius"/>
    </source>
</evidence>
<feature type="transmembrane region" description="Helical" evidence="1">
    <location>
        <begin position="12"/>
        <end position="39"/>
    </location>
</feature>
<dbReference type="Pfam" id="PF04367">
    <property type="entry name" value="DUF502"/>
    <property type="match status" value="1"/>
</dbReference>
<dbReference type="AlphaFoldDB" id="A0A1D8AWT7"/>
<organism evidence="2 3">
    <name type="scientific">Lacunisphaera limnophila</name>
    <dbReference type="NCBI Taxonomy" id="1838286"/>
    <lineage>
        <taxon>Bacteria</taxon>
        <taxon>Pseudomonadati</taxon>
        <taxon>Verrucomicrobiota</taxon>
        <taxon>Opitutia</taxon>
        <taxon>Opitutales</taxon>
        <taxon>Opitutaceae</taxon>
        <taxon>Lacunisphaera</taxon>
    </lineage>
</organism>
<reference evidence="2 3" key="1">
    <citation type="submission" date="2016-06" db="EMBL/GenBank/DDBJ databases">
        <title>Three novel species with peptidoglycan cell walls form the new genus Lacunisphaera gen. nov. in the family Opitutaceae of the verrucomicrobial subdivision 4.</title>
        <authorList>
            <person name="Rast P."/>
            <person name="Gloeckner I."/>
            <person name="Jogler M."/>
            <person name="Boedeker C."/>
            <person name="Jeske O."/>
            <person name="Wiegand S."/>
            <person name="Reinhardt R."/>
            <person name="Schumann P."/>
            <person name="Rohde M."/>
            <person name="Spring S."/>
            <person name="Gloeckner F.O."/>
            <person name="Jogler C."/>
        </authorList>
    </citation>
    <scope>NUCLEOTIDE SEQUENCE [LARGE SCALE GENOMIC DNA]</scope>
    <source>
        <strain evidence="2 3">IG16b</strain>
    </source>
</reference>
<evidence type="ECO:0000313" key="2">
    <source>
        <dbReference type="EMBL" id="AOS45346.1"/>
    </source>
</evidence>
<evidence type="ECO:0000313" key="3">
    <source>
        <dbReference type="Proteomes" id="UP000095228"/>
    </source>
</evidence>
<keyword evidence="1" id="KW-0472">Membrane</keyword>
<protein>
    <recommendedName>
        <fullName evidence="4">DUF502 domain-containing protein</fullName>
    </recommendedName>
</protein>
<dbReference type="PANTHER" id="PTHR31876:SF26">
    <property type="entry name" value="PROTEIN LIKE COV 2"/>
    <property type="match status" value="1"/>
</dbReference>
<keyword evidence="1" id="KW-0812">Transmembrane</keyword>
<gene>
    <name evidence="2" type="ORF">Verru16b_02427</name>
</gene>